<evidence type="ECO:0008006" key="3">
    <source>
        <dbReference type="Google" id="ProtNLM"/>
    </source>
</evidence>
<reference evidence="1" key="1">
    <citation type="submission" date="2023-03" db="EMBL/GenBank/DDBJ databases">
        <title>Massive genome expansion in bonnet fungi (Mycena s.s.) driven by repeated elements and novel gene families across ecological guilds.</title>
        <authorList>
            <consortium name="Lawrence Berkeley National Laboratory"/>
            <person name="Harder C.B."/>
            <person name="Miyauchi S."/>
            <person name="Viragh M."/>
            <person name="Kuo A."/>
            <person name="Thoen E."/>
            <person name="Andreopoulos B."/>
            <person name="Lu D."/>
            <person name="Skrede I."/>
            <person name="Drula E."/>
            <person name="Henrissat B."/>
            <person name="Morin E."/>
            <person name="Kohler A."/>
            <person name="Barry K."/>
            <person name="LaButti K."/>
            <person name="Morin E."/>
            <person name="Salamov A."/>
            <person name="Lipzen A."/>
            <person name="Mereny Z."/>
            <person name="Hegedus B."/>
            <person name="Baldrian P."/>
            <person name="Stursova M."/>
            <person name="Weitz H."/>
            <person name="Taylor A."/>
            <person name="Grigoriev I.V."/>
            <person name="Nagy L.G."/>
            <person name="Martin F."/>
            <person name="Kauserud H."/>
        </authorList>
    </citation>
    <scope>NUCLEOTIDE SEQUENCE</scope>
    <source>
        <strain evidence="1">CBHHK002</strain>
    </source>
</reference>
<dbReference type="AlphaFoldDB" id="A0AAD7AW28"/>
<dbReference type="GO" id="GO:0006183">
    <property type="term" value="P:GTP biosynthetic process"/>
    <property type="evidence" value="ECO:0007669"/>
    <property type="project" value="TreeGrafter"/>
</dbReference>
<dbReference type="Proteomes" id="UP001218218">
    <property type="component" value="Unassembled WGS sequence"/>
</dbReference>
<dbReference type="PANTHER" id="PTHR11911">
    <property type="entry name" value="INOSINE-5-MONOPHOSPHATE DEHYDROGENASE RELATED"/>
    <property type="match status" value="1"/>
</dbReference>
<dbReference type="Gene3D" id="3.20.20.70">
    <property type="entry name" value="Aldolase class I"/>
    <property type="match status" value="1"/>
</dbReference>
<organism evidence="1 2">
    <name type="scientific">Mycena albidolilacea</name>
    <dbReference type="NCBI Taxonomy" id="1033008"/>
    <lineage>
        <taxon>Eukaryota</taxon>
        <taxon>Fungi</taxon>
        <taxon>Dikarya</taxon>
        <taxon>Basidiomycota</taxon>
        <taxon>Agaricomycotina</taxon>
        <taxon>Agaricomycetes</taxon>
        <taxon>Agaricomycetidae</taxon>
        <taxon>Agaricales</taxon>
        <taxon>Marasmiineae</taxon>
        <taxon>Mycenaceae</taxon>
        <taxon>Mycena</taxon>
    </lineage>
</organism>
<dbReference type="InterPro" id="IPR013785">
    <property type="entry name" value="Aldolase_TIM"/>
</dbReference>
<dbReference type="GO" id="GO:0003938">
    <property type="term" value="F:IMP dehydrogenase activity"/>
    <property type="evidence" value="ECO:0007669"/>
    <property type="project" value="InterPro"/>
</dbReference>
<dbReference type="SUPFAM" id="SSF51412">
    <property type="entry name" value="Inosine monophosphate dehydrogenase (IMPDH)"/>
    <property type="match status" value="1"/>
</dbReference>
<proteinExistence type="predicted"/>
<dbReference type="PANTHER" id="PTHR11911:SF111">
    <property type="entry name" value="INOSINE-5'-MONOPHOSPHATE DEHYDROGENASE"/>
    <property type="match status" value="1"/>
</dbReference>
<evidence type="ECO:0000313" key="1">
    <source>
        <dbReference type="EMBL" id="KAJ7369118.1"/>
    </source>
</evidence>
<accession>A0AAD7AW28</accession>
<comment type="caution">
    <text evidence="1">The sequence shown here is derived from an EMBL/GenBank/DDBJ whole genome shotgun (WGS) entry which is preliminary data.</text>
</comment>
<dbReference type="EMBL" id="JARIHO010000001">
    <property type="protein sequence ID" value="KAJ7369118.1"/>
    <property type="molecule type" value="Genomic_DNA"/>
</dbReference>
<gene>
    <name evidence="1" type="ORF">DFH08DRAFT_947985</name>
</gene>
<protein>
    <recommendedName>
        <fullName evidence="3">Inosine-5'-monophosphate dehydrogenase</fullName>
    </recommendedName>
</protein>
<evidence type="ECO:0000313" key="2">
    <source>
        <dbReference type="Proteomes" id="UP001218218"/>
    </source>
</evidence>
<name>A0AAD7AW28_9AGAR</name>
<sequence>MRNVVLKTPFISSPMDTVTEDSRAIPMAVDNQAVMSYPLASKNPESKQLYTMATIGKRLSDCDRLALPADAGLEIVVIDSSGNYGIVKKDQRRTPWMCRRASKVGSTDIDTVVWDGCAFSRSFLFTGKFFRFTFSEPA</sequence>
<dbReference type="GO" id="GO:0005737">
    <property type="term" value="C:cytoplasm"/>
    <property type="evidence" value="ECO:0007669"/>
    <property type="project" value="TreeGrafter"/>
</dbReference>
<keyword evidence="2" id="KW-1185">Reference proteome</keyword>
<dbReference type="InterPro" id="IPR005990">
    <property type="entry name" value="IMP_DH"/>
</dbReference>